<proteinExistence type="predicted"/>
<dbReference type="Proteomes" id="UP000726170">
    <property type="component" value="Unassembled WGS sequence"/>
</dbReference>
<dbReference type="RefSeq" id="WP_216439686.1">
    <property type="nucleotide sequence ID" value="NZ_JAHLQF010000003.1"/>
</dbReference>
<evidence type="ECO:0000313" key="3">
    <source>
        <dbReference type="Proteomes" id="UP000726170"/>
    </source>
</evidence>
<evidence type="ECO:0000313" key="2">
    <source>
        <dbReference type="EMBL" id="MBU5485115.1"/>
    </source>
</evidence>
<dbReference type="EMBL" id="JAHLQF010000003">
    <property type="protein sequence ID" value="MBU5485115.1"/>
    <property type="molecule type" value="Genomic_DNA"/>
</dbReference>
<dbReference type="PROSITE" id="PS51186">
    <property type="entry name" value="GNAT"/>
    <property type="match status" value="1"/>
</dbReference>
<sequence length="187" mass="22277">MLFESSKIKLRKMISDDAELYHKWRNDMEVMASTNPFLDMYHMEETRGFVNQVILGSNSSKSYIILERKTETPMGIISLINIDYKNRNAECIIDIGEKNYWGKGYATESMKLLLDYGFLEMNLHRVYLRVFSFNEKAMKLYEKMGFKYEGKSRQSLFREGIWHDIIHMGILKEEYIDESIRYSKQDK</sequence>
<comment type="caution">
    <text evidence="2">The sequence shown here is derived from an EMBL/GenBank/DDBJ whole genome shotgun (WGS) entry which is preliminary data.</text>
</comment>
<dbReference type="Pfam" id="PF13302">
    <property type="entry name" value="Acetyltransf_3"/>
    <property type="match status" value="1"/>
</dbReference>
<dbReference type="PANTHER" id="PTHR43415:SF3">
    <property type="entry name" value="GNAT-FAMILY ACETYLTRANSFERASE"/>
    <property type="match status" value="1"/>
</dbReference>
<keyword evidence="3" id="KW-1185">Reference proteome</keyword>
<evidence type="ECO:0000259" key="1">
    <source>
        <dbReference type="PROSITE" id="PS51186"/>
    </source>
</evidence>
<protein>
    <submittedName>
        <fullName evidence="2">GNAT family N-acetyltransferase</fullName>
    </submittedName>
</protein>
<dbReference type="PANTHER" id="PTHR43415">
    <property type="entry name" value="SPERMIDINE N(1)-ACETYLTRANSFERASE"/>
    <property type="match status" value="1"/>
</dbReference>
<dbReference type="InterPro" id="IPR000182">
    <property type="entry name" value="GNAT_dom"/>
</dbReference>
<gene>
    <name evidence="2" type="ORF">KQI86_12295</name>
</gene>
<name>A0ABS6EIS1_9CLOT</name>
<feature type="domain" description="N-acetyltransferase" evidence="1">
    <location>
        <begin position="8"/>
        <end position="177"/>
    </location>
</feature>
<reference evidence="2 3" key="1">
    <citation type="submission" date="2021-06" db="EMBL/GenBank/DDBJ databases">
        <authorList>
            <person name="Sun Q."/>
            <person name="Li D."/>
        </authorList>
    </citation>
    <scope>NUCLEOTIDE SEQUENCE [LARGE SCALE GENOMIC DNA]</scope>
    <source>
        <strain evidence="2 3">MSJ-11</strain>
    </source>
</reference>
<organism evidence="2 3">
    <name type="scientific">Clostridium mobile</name>
    <dbReference type="NCBI Taxonomy" id="2841512"/>
    <lineage>
        <taxon>Bacteria</taxon>
        <taxon>Bacillati</taxon>
        <taxon>Bacillota</taxon>
        <taxon>Clostridia</taxon>
        <taxon>Eubacteriales</taxon>
        <taxon>Clostridiaceae</taxon>
        <taxon>Clostridium</taxon>
    </lineage>
</organism>
<accession>A0ABS6EIS1</accession>